<name>A0ABV9BUN9_9ACTN</name>
<dbReference type="RefSeq" id="WP_417924278.1">
    <property type="nucleotide sequence ID" value="NZ_JBHSFS010000026.1"/>
</dbReference>
<evidence type="ECO:0000313" key="1">
    <source>
        <dbReference type="EMBL" id="MFC4517847.1"/>
    </source>
</evidence>
<proteinExistence type="predicted"/>
<comment type="caution">
    <text evidence="1">The sequence shown here is derived from an EMBL/GenBank/DDBJ whole genome shotgun (WGS) entry which is preliminary data.</text>
</comment>
<gene>
    <name evidence="1" type="ORF">ACFPEN_33725</name>
</gene>
<evidence type="ECO:0008006" key="3">
    <source>
        <dbReference type="Google" id="ProtNLM"/>
    </source>
</evidence>
<accession>A0ABV9BUN9</accession>
<keyword evidence="2" id="KW-1185">Reference proteome</keyword>
<evidence type="ECO:0000313" key="2">
    <source>
        <dbReference type="Proteomes" id="UP001595990"/>
    </source>
</evidence>
<dbReference type="EMBL" id="JBHSFS010000026">
    <property type="protein sequence ID" value="MFC4517847.1"/>
    <property type="molecule type" value="Genomic_DNA"/>
</dbReference>
<dbReference type="Proteomes" id="UP001595990">
    <property type="component" value="Unassembled WGS sequence"/>
</dbReference>
<protein>
    <recommendedName>
        <fullName evidence="3">Alpha/beta hydrolase</fullName>
    </recommendedName>
</protein>
<reference evidence="2" key="1">
    <citation type="journal article" date="2019" name="Int. J. Syst. Evol. Microbiol.">
        <title>The Global Catalogue of Microorganisms (GCM) 10K type strain sequencing project: providing services to taxonomists for standard genome sequencing and annotation.</title>
        <authorList>
            <consortium name="The Broad Institute Genomics Platform"/>
            <consortium name="The Broad Institute Genome Sequencing Center for Infectious Disease"/>
            <person name="Wu L."/>
            <person name="Ma J."/>
        </authorList>
    </citation>
    <scope>NUCLEOTIDE SEQUENCE [LARGE SCALE GENOMIC DNA]</scope>
    <source>
        <strain evidence="2">CECT 8064</strain>
    </source>
</reference>
<organism evidence="1 2">
    <name type="scientific">Streptomyces ehimensis</name>
    <dbReference type="NCBI Taxonomy" id="68195"/>
    <lineage>
        <taxon>Bacteria</taxon>
        <taxon>Bacillati</taxon>
        <taxon>Actinomycetota</taxon>
        <taxon>Actinomycetes</taxon>
        <taxon>Kitasatosporales</taxon>
        <taxon>Streptomycetaceae</taxon>
        <taxon>Streptomyces</taxon>
    </lineage>
</organism>
<sequence>MATRYARNGRVRIAFEELGGTGGDPLLLVMGLGTSRFWWP</sequence>